<evidence type="ECO:0000256" key="4">
    <source>
        <dbReference type="ARBA" id="ARBA00022630"/>
    </source>
</evidence>
<dbReference type="GO" id="GO:0016614">
    <property type="term" value="F:oxidoreductase activity, acting on CH-OH group of donors"/>
    <property type="evidence" value="ECO:0007669"/>
    <property type="project" value="InterPro"/>
</dbReference>
<dbReference type="Gene3D" id="3.50.50.60">
    <property type="entry name" value="FAD/NAD(P)-binding domain"/>
    <property type="match status" value="1"/>
</dbReference>
<reference evidence="11" key="1">
    <citation type="submission" date="2022-07" db="EMBL/GenBank/DDBJ databases">
        <title>Genome Sequence of Leucocoprinus birnbaumii.</title>
        <authorList>
            <person name="Buettner E."/>
        </authorList>
    </citation>
    <scope>NUCLEOTIDE SEQUENCE</scope>
    <source>
        <strain evidence="11">VT141</strain>
    </source>
</reference>
<comment type="similarity">
    <text evidence="2 9">Belongs to the GMC oxidoreductase family.</text>
</comment>
<evidence type="ECO:0000259" key="10">
    <source>
        <dbReference type="PROSITE" id="PS00623"/>
    </source>
</evidence>
<evidence type="ECO:0000256" key="1">
    <source>
        <dbReference type="ARBA" id="ARBA00001974"/>
    </source>
</evidence>
<keyword evidence="8" id="KW-0325">Glycoprotein</keyword>
<sequence length="316" mass="34386">MPRIELKEAIGNSYDFIVVGGGTAGLVLAARLAEEKDISVLVLEAGEDKLDDPLITKIGHFGQTFGQEEYDWCAVTTPQVNAYNTVFPWPRGRTLGGSSAVNFFAWTKPSREDIDAWEQLGNKGWNWDTFNKYMQRAITFTPPKLSDEEHAQLAMVKALSSSENGALAQLHPPGPIQVSYPPLRTDLDIKVQQAFQEMGIEFATAPLDGQPNGIVLGPATVDPNSVQRSFAGNAYWKPNSGRSNLYLLTGATVHRIVSTEVDGELLISGVEFSHKDSGGDVFTAKASKEVILCAGCVHSLLGYLSLIPLYTELEPS</sequence>
<dbReference type="SUPFAM" id="SSF51905">
    <property type="entry name" value="FAD/NAD(P)-binding domain"/>
    <property type="match status" value="1"/>
</dbReference>
<evidence type="ECO:0000313" key="12">
    <source>
        <dbReference type="Proteomes" id="UP001213000"/>
    </source>
</evidence>
<dbReference type="Proteomes" id="UP001213000">
    <property type="component" value="Unassembled WGS sequence"/>
</dbReference>
<evidence type="ECO:0000256" key="2">
    <source>
        <dbReference type="ARBA" id="ARBA00010790"/>
    </source>
</evidence>
<evidence type="ECO:0000313" key="11">
    <source>
        <dbReference type="EMBL" id="KAJ3572978.1"/>
    </source>
</evidence>
<keyword evidence="6 9" id="KW-0274">FAD</keyword>
<protein>
    <recommendedName>
        <fullName evidence="10">Glucose-methanol-choline oxidoreductase N-terminal domain-containing protein</fullName>
    </recommendedName>
</protein>
<evidence type="ECO:0000256" key="3">
    <source>
        <dbReference type="ARBA" id="ARBA00011245"/>
    </source>
</evidence>
<feature type="domain" description="Glucose-methanol-choline oxidoreductase N-terminal" evidence="10">
    <location>
        <begin position="92"/>
        <end position="115"/>
    </location>
</feature>
<evidence type="ECO:0000256" key="9">
    <source>
        <dbReference type="RuleBase" id="RU003968"/>
    </source>
</evidence>
<dbReference type="AlphaFoldDB" id="A0AAD5W0V0"/>
<dbReference type="PANTHER" id="PTHR11552">
    <property type="entry name" value="GLUCOSE-METHANOL-CHOLINE GMC OXIDOREDUCTASE"/>
    <property type="match status" value="1"/>
</dbReference>
<name>A0AAD5W0V0_9AGAR</name>
<evidence type="ECO:0000256" key="5">
    <source>
        <dbReference type="ARBA" id="ARBA00022729"/>
    </source>
</evidence>
<dbReference type="InterPro" id="IPR012132">
    <property type="entry name" value="GMC_OxRdtase"/>
</dbReference>
<dbReference type="Gene3D" id="3.30.560.10">
    <property type="entry name" value="Glucose Oxidase, domain 3"/>
    <property type="match status" value="1"/>
</dbReference>
<accession>A0AAD5W0V0</accession>
<dbReference type="InterPro" id="IPR036188">
    <property type="entry name" value="FAD/NAD-bd_sf"/>
</dbReference>
<comment type="caution">
    <text evidence="11">The sequence shown here is derived from an EMBL/GenBank/DDBJ whole genome shotgun (WGS) entry which is preliminary data.</text>
</comment>
<keyword evidence="12" id="KW-1185">Reference proteome</keyword>
<keyword evidence="5" id="KW-0732">Signal</keyword>
<evidence type="ECO:0000256" key="6">
    <source>
        <dbReference type="ARBA" id="ARBA00022827"/>
    </source>
</evidence>
<dbReference type="InterPro" id="IPR000172">
    <property type="entry name" value="GMC_OxRdtase_N"/>
</dbReference>
<keyword evidence="7" id="KW-0560">Oxidoreductase</keyword>
<dbReference type="EMBL" id="JANIEX010000120">
    <property type="protein sequence ID" value="KAJ3572978.1"/>
    <property type="molecule type" value="Genomic_DNA"/>
</dbReference>
<keyword evidence="4 9" id="KW-0285">Flavoprotein</keyword>
<evidence type="ECO:0000256" key="7">
    <source>
        <dbReference type="ARBA" id="ARBA00023002"/>
    </source>
</evidence>
<gene>
    <name evidence="11" type="ORF">NP233_g2735</name>
</gene>
<dbReference type="PANTHER" id="PTHR11552:SF201">
    <property type="entry name" value="GLUCOSE-METHANOL-CHOLINE OXIDOREDUCTASE N-TERMINAL DOMAIN-CONTAINING PROTEIN"/>
    <property type="match status" value="1"/>
</dbReference>
<comment type="cofactor">
    <cofactor evidence="1">
        <name>FAD</name>
        <dbReference type="ChEBI" id="CHEBI:57692"/>
    </cofactor>
</comment>
<dbReference type="Pfam" id="PF00732">
    <property type="entry name" value="GMC_oxred_N"/>
    <property type="match status" value="1"/>
</dbReference>
<comment type="subunit">
    <text evidence="3">Monomer.</text>
</comment>
<organism evidence="11 12">
    <name type="scientific">Leucocoprinus birnbaumii</name>
    <dbReference type="NCBI Taxonomy" id="56174"/>
    <lineage>
        <taxon>Eukaryota</taxon>
        <taxon>Fungi</taxon>
        <taxon>Dikarya</taxon>
        <taxon>Basidiomycota</taxon>
        <taxon>Agaricomycotina</taxon>
        <taxon>Agaricomycetes</taxon>
        <taxon>Agaricomycetidae</taxon>
        <taxon>Agaricales</taxon>
        <taxon>Agaricineae</taxon>
        <taxon>Agaricaceae</taxon>
        <taxon>Leucocoprinus</taxon>
    </lineage>
</organism>
<dbReference type="PROSITE" id="PS00623">
    <property type="entry name" value="GMC_OXRED_1"/>
    <property type="match status" value="1"/>
</dbReference>
<proteinExistence type="inferred from homology"/>
<dbReference type="GO" id="GO:0050660">
    <property type="term" value="F:flavin adenine dinucleotide binding"/>
    <property type="evidence" value="ECO:0007669"/>
    <property type="project" value="InterPro"/>
</dbReference>
<evidence type="ECO:0000256" key="8">
    <source>
        <dbReference type="ARBA" id="ARBA00023180"/>
    </source>
</evidence>